<dbReference type="Proteomes" id="UP000006757">
    <property type="component" value="Unassembled WGS sequence"/>
</dbReference>
<feature type="domain" description="CAP-Gly" evidence="1">
    <location>
        <begin position="46"/>
        <end position="82"/>
    </location>
</feature>
<dbReference type="OMA" id="ETGNEHE"/>
<dbReference type="SUPFAM" id="SSF74924">
    <property type="entry name" value="Cap-Gly domain"/>
    <property type="match status" value="1"/>
</dbReference>
<evidence type="ECO:0000259" key="1">
    <source>
        <dbReference type="PROSITE" id="PS50245"/>
    </source>
</evidence>
<dbReference type="InParanoid" id="K1VQ60"/>
<dbReference type="eggNOG" id="KOG3207">
    <property type="taxonomic scope" value="Eukaryota"/>
</dbReference>
<gene>
    <name evidence="2" type="ORF">A1Q2_02971</name>
</gene>
<dbReference type="SMART" id="SM01052">
    <property type="entry name" value="CAP_GLY"/>
    <property type="match status" value="1"/>
</dbReference>
<dbReference type="EMBL" id="AMBO01000277">
    <property type="protein sequence ID" value="EKD02741.1"/>
    <property type="molecule type" value="Genomic_DNA"/>
</dbReference>
<dbReference type="InterPro" id="IPR000938">
    <property type="entry name" value="CAP-Gly_domain"/>
</dbReference>
<protein>
    <recommendedName>
        <fullName evidence="1">CAP-Gly domain-containing protein</fullName>
    </recommendedName>
</protein>
<evidence type="ECO:0000313" key="3">
    <source>
        <dbReference type="Proteomes" id="UP000006757"/>
    </source>
</evidence>
<dbReference type="STRING" id="1220162.K1VQ60"/>
<evidence type="ECO:0000313" key="2">
    <source>
        <dbReference type="EMBL" id="EKD02741.1"/>
    </source>
</evidence>
<organism evidence="2 3">
    <name type="scientific">Trichosporon asahii var. asahii (strain CBS 8904)</name>
    <name type="common">Yeast</name>
    <dbReference type="NCBI Taxonomy" id="1220162"/>
    <lineage>
        <taxon>Eukaryota</taxon>
        <taxon>Fungi</taxon>
        <taxon>Dikarya</taxon>
        <taxon>Basidiomycota</taxon>
        <taxon>Agaricomycotina</taxon>
        <taxon>Tremellomycetes</taxon>
        <taxon>Trichosporonales</taxon>
        <taxon>Trichosporonaceae</taxon>
        <taxon>Trichosporon</taxon>
    </lineage>
</organism>
<dbReference type="HOGENOM" id="CLU_1428927_0_0_1"/>
<accession>K1VQ60</accession>
<sequence>MSSEPHASGSKLPYSVGNRYIHAKNKAPLTLRYIGTLPPGSDDSQLWLGIEYDDARHGKHSGTFKDAPVFQTQQHGAGSFVKYTPGSRPLLYGETVVSAIEDRYGSLIDQPDKEEEGAKNREEEAVVLGSSNAAIVVEAPNMDSVRRRIKNLERLREVGLEGQSICALGGDNERRSVLKERLKSELVLPA</sequence>
<dbReference type="Pfam" id="PF01302">
    <property type="entry name" value="CAP_GLY"/>
    <property type="match status" value="1"/>
</dbReference>
<dbReference type="InterPro" id="IPR036859">
    <property type="entry name" value="CAP-Gly_dom_sf"/>
</dbReference>
<comment type="caution">
    <text evidence="2">The sequence shown here is derived from an EMBL/GenBank/DDBJ whole genome shotgun (WGS) entry which is preliminary data.</text>
</comment>
<keyword evidence="3" id="KW-1185">Reference proteome</keyword>
<name>K1VQ60_TRIAC</name>
<proteinExistence type="predicted"/>
<dbReference type="OrthoDB" id="5273213at2759"/>
<reference evidence="2 3" key="1">
    <citation type="journal article" date="2012" name="Eukaryot. Cell">
        <title>Genome sequence of the Trichosporon asahii environmental strain CBS 8904.</title>
        <authorList>
            <person name="Yang R.Y."/>
            <person name="Li H.T."/>
            <person name="Zhu H."/>
            <person name="Zhou G.P."/>
            <person name="Wang M."/>
            <person name="Wang L."/>
        </authorList>
    </citation>
    <scope>NUCLEOTIDE SEQUENCE [LARGE SCALE GENOMIC DNA]</scope>
    <source>
        <strain evidence="2 3">CBS 8904</strain>
    </source>
</reference>
<dbReference type="PROSITE" id="PS50245">
    <property type="entry name" value="CAP_GLY_2"/>
    <property type="match status" value="1"/>
</dbReference>
<dbReference type="AlphaFoldDB" id="K1VQ60"/>
<dbReference type="Gene3D" id="2.30.30.190">
    <property type="entry name" value="CAP Gly-rich-like domain"/>
    <property type="match status" value="1"/>
</dbReference>